<evidence type="ECO:0000313" key="2">
    <source>
        <dbReference type="EMBL" id="PNI40495.1"/>
    </source>
</evidence>
<name>A0A2J8KZP8_PANTR</name>
<dbReference type="EMBL" id="NBAG03000324">
    <property type="protein sequence ID" value="PNI40493.1"/>
    <property type="molecule type" value="Genomic_DNA"/>
</dbReference>
<comment type="caution">
    <text evidence="1">The sequence shown here is derived from an EMBL/GenBank/DDBJ whole genome shotgun (WGS) entry which is preliminary data.</text>
</comment>
<dbReference type="Proteomes" id="UP000236370">
    <property type="component" value="Unassembled WGS sequence"/>
</dbReference>
<dbReference type="EMBL" id="NBAG03000324">
    <property type="protein sequence ID" value="PNI40495.1"/>
    <property type="molecule type" value="Genomic_DNA"/>
</dbReference>
<sequence>MAAAARARVAYLLRQLQRAAWLFQILDMEQELQRKW</sequence>
<evidence type="ECO:0000313" key="3">
    <source>
        <dbReference type="Proteomes" id="UP000236370"/>
    </source>
</evidence>
<proteinExistence type="predicted"/>
<organism evidence="1 3">
    <name type="scientific">Pan troglodytes</name>
    <name type="common">Chimpanzee</name>
    <dbReference type="NCBI Taxonomy" id="9598"/>
    <lineage>
        <taxon>Eukaryota</taxon>
        <taxon>Metazoa</taxon>
        <taxon>Chordata</taxon>
        <taxon>Craniata</taxon>
        <taxon>Vertebrata</taxon>
        <taxon>Euteleostomi</taxon>
        <taxon>Mammalia</taxon>
        <taxon>Eutheria</taxon>
        <taxon>Euarchontoglires</taxon>
        <taxon>Primates</taxon>
        <taxon>Haplorrhini</taxon>
        <taxon>Catarrhini</taxon>
        <taxon>Hominidae</taxon>
        <taxon>Pan</taxon>
    </lineage>
</organism>
<accession>A0A2J8KZP8</accession>
<dbReference type="AlphaFoldDB" id="A0A2J8KZP8"/>
<protein>
    <submittedName>
        <fullName evidence="1">ADHFE1 isoform 11</fullName>
    </submittedName>
    <submittedName>
        <fullName evidence="2">ADHFE1 isoform 13</fullName>
    </submittedName>
</protein>
<reference evidence="1 3" key="1">
    <citation type="submission" date="2017-12" db="EMBL/GenBank/DDBJ databases">
        <title>High-resolution comparative analysis of great ape genomes.</title>
        <authorList>
            <person name="Pollen A."/>
            <person name="Hastie A."/>
            <person name="Hormozdiari F."/>
            <person name="Dougherty M."/>
            <person name="Liu R."/>
            <person name="Chaisson M."/>
            <person name="Hoppe E."/>
            <person name="Hill C."/>
            <person name="Pang A."/>
            <person name="Hillier L."/>
            <person name="Baker C."/>
            <person name="Armstrong J."/>
            <person name="Shendure J."/>
            <person name="Paten B."/>
            <person name="Wilson R."/>
            <person name="Chao H."/>
            <person name="Schneider V."/>
            <person name="Ventura M."/>
            <person name="Kronenberg Z."/>
            <person name="Murali S."/>
            <person name="Gordon D."/>
            <person name="Cantsilieris S."/>
            <person name="Munson K."/>
            <person name="Nelson B."/>
            <person name="Raja A."/>
            <person name="Underwood J."/>
            <person name="Diekhans M."/>
            <person name="Fiddes I."/>
            <person name="Haussler D."/>
            <person name="Eichler E."/>
        </authorList>
    </citation>
    <scope>NUCLEOTIDE SEQUENCE [LARGE SCALE GENOMIC DNA]</scope>
    <source>
        <strain evidence="1">Yerkes chimp pedigree #C0471</strain>
        <tissue evidence="1">Blood</tissue>
    </source>
</reference>
<feature type="non-terminal residue" evidence="1">
    <location>
        <position position="36"/>
    </location>
</feature>
<evidence type="ECO:0000313" key="1">
    <source>
        <dbReference type="EMBL" id="PNI40493.1"/>
    </source>
</evidence>
<gene>
    <name evidence="1" type="ORF">CK820_G0034527</name>
</gene>